<name>A0ABX6UXR8_9PAST</name>
<dbReference type="InterPro" id="IPR035411">
    <property type="entry name" value="Putative_G5P"/>
</dbReference>
<evidence type="ECO:0000313" key="1">
    <source>
        <dbReference type="EMBL" id="QPB42574.1"/>
    </source>
</evidence>
<dbReference type="Proteomes" id="UP000663069">
    <property type="component" value="Chromosome"/>
</dbReference>
<organism evidence="1 2">
    <name type="scientific">Rodentibacter haemolyticus</name>
    <dbReference type="NCBI Taxonomy" id="2778911"/>
    <lineage>
        <taxon>Bacteria</taxon>
        <taxon>Pseudomonadati</taxon>
        <taxon>Pseudomonadota</taxon>
        <taxon>Gammaproteobacteria</taxon>
        <taxon>Pasteurellales</taxon>
        <taxon>Pasteurellaceae</taxon>
        <taxon>Rodentibacter</taxon>
    </lineage>
</organism>
<reference evidence="1 2" key="1">
    <citation type="submission" date="2020-10" db="EMBL/GenBank/DDBJ databases">
        <title>Genome Sequencing of Rodentibacter spp. strain DSM111151.</title>
        <authorList>
            <person name="Benga L."/>
            <person name="Lautwein T."/>
        </authorList>
    </citation>
    <scope>NUCLEOTIDE SEQUENCE [LARGE SCALE GENOMIC DNA]</scope>
    <source>
        <strain evidence="1 2">DSM 111151</strain>
    </source>
</reference>
<dbReference type="Pfam" id="PF17426">
    <property type="entry name" value="Putative_G5P"/>
    <property type="match status" value="1"/>
</dbReference>
<accession>A0ABX6UXR8</accession>
<gene>
    <name evidence="1" type="ORF">IHV77_00125</name>
</gene>
<evidence type="ECO:0008006" key="3">
    <source>
        <dbReference type="Google" id="ProtNLM"/>
    </source>
</evidence>
<protein>
    <recommendedName>
        <fullName evidence="3">Single-stranded DNA-binding protein</fullName>
    </recommendedName>
</protein>
<dbReference type="EMBL" id="CP063056">
    <property type="protein sequence ID" value="QPB42574.1"/>
    <property type="molecule type" value="Genomic_DNA"/>
</dbReference>
<evidence type="ECO:0000313" key="2">
    <source>
        <dbReference type="Proteomes" id="UP000663069"/>
    </source>
</evidence>
<sequence>MEHGIIVRGTFLGYKSSEYTNRETGEVRYRHVMGLGVSMINEFGSKSEDVQKISISQNDFNQGLINQMNELKLKDVEIHVNISAWEVGGKYGYSISYVPQYGIKPVK</sequence>
<proteinExistence type="predicted"/>
<keyword evidence="2" id="KW-1185">Reference proteome</keyword>
<dbReference type="RefSeq" id="WP_194812154.1">
    <property type="nucleotide sequence ID" value="NZ_CP063056.1"/>
</dbReference>